<evidence type="ECO:0000259" key="2">
    <source>
        <dbReference type="Pfam" id="PF20152"/>
    </source>
</evidence>
<keyword evidence="1" id="KW-1133">Transmembrane helix</keyword>
<feature type="domain" description="DUF6534" evidence="2">
    <location>
        <begin position="181"/>
        <end position="267"/>
    </location>
</feature>
<feature type="transmembrane region" description="Helical" evidence="1">
    <location>
        <begin position="241"/>
        <end position="262"/>
    </location>
</feature>
<reference evidence="3 4" key="1">
    <citation type="journal article" date="2024" name="J Genomics">
        <title>Draft genome sequencing and assembly of Favolaschia claudopus CIRM-BRFM 2984 isolated from oak limbs.</title>
        <authorList>
            <person name="Navarro D."/>
            <person name="Drula E."/>
            <person name="Chaduli D."/>
            <person name="Cazenave R."/>
            <person name="Ahrendt S."/>
            <person name="Wang J."/>
            <person name="Lipzen A."/>
            <person name="Daum C."/>
            <person name="Barry K."/>
            <person name="Grigoriev I.V."/>
            <person name="Favel A."/>
            <person name="Rosso M.N."/>
            <person name="Martin F."/>
        </authorList>
    </citation>
    <scope>NUCLEOTIDE SEQUENCE [LARGE SCALE GENOMIC DNA]</scope>
    <source>
        <strain evidence="3 4">CIRM-BRFM 2984</strain>
    </source>
</reference>
<sequence length="318" mass="35056">MSHLALPRASLIPLDNLLGAWLLGVIFSAVLFGVTCLQIFLYFTKYGTRDSVFLRTFVIFLFALDTVHLALVSHSIYHTVVTNFGDYVALQKAPCTMVQLFYAARIYTISKKSLLLPILIAICSLTSFVLGALYTHKRSIRTGRCAIIQHVMLSTAFNWNIFFKAASGLVVYLTSGLSFIAAGDLLISSTMIYLLFKSKTGFKRTNKAINTLVAYTVSSGAITTVFTIGDVITGSVWPSTLIQIPFFFIFVRLHCLSFMSILNSRDHIRQQLFAPGHAMIAIPSYQANSSFPPEGELAIAAELKTDRGPSSTLPPMVQ</sequence>
<keyword evidence="4" id="KW-1185">Reference proteome</keyword>
<evidence type="ECO:0000313" key="3">
    <source>
        <dbReference type="EMBL" id="KAK6980740.1"/>
    </source>
</evidence>
<name>A0AAV9ZEH4_9AGAR</name>
<proteinExistence type="predicted"/>
<keyword evidence="1" id="KW-0812">Transmembrane</keyword>
<dbReference type="AlphaFoldDB" id="A0AAV9ZEH4"/>
<feature type="transmembrane region" description="Helical" evidence="1">
    <location>
        <begin position="169"/>
        <end position="196"/>
    </location>
</feature>
<organism evidence="3 4">
    <name type="scientific">Favolaschia claudopus</name>
    <dbReference type="NCBI Taxonomy" id="2862362"/>
    <lineage>
        <taxon>Eukaryota</taxon>
        <taxon>Fungi</taxon>
        <taxon>Dikarya</taxon>
        <taxon>Basidiomycota</taxon>
        <taxon>Agaricomycotina</taxon>
        <taxon>Agaricomycetes</taxon>
        <taxon>Agaricomycetidae</taxon>
        <taxon>Agaricales</taxon>
        <taxon>Marasmiineae</taxon>
        <taxon>Mycenaceae</taxon>
        <taxon>Favolaschia</taxon>
    </lineage>
</organism>
<feature type="transmembrane region" description="Helical" evidence="1">
    <location>
        <begin position="20"/>
        <end position="44"/>
    </location>
</feature>
<accession>A0AAV9ZEH4</accession>
<dbReference type="PANTHER" id="PTHR40465">
    <property type="entry name" value="CHROMOSOME 1, WHOLE GENOME SHOTGUN SEQUENCE"/>
    <property type="match status" value="1"/>
</dbReference>
<feature type="transmembrane region" description="Helical" evidence="1">
    <location>
        <begin position="208"/>
        <end position="229"/>
    </location>
</feature>
<feature type="transmembrane region" description="Helical" evidence="1">
    <location>
        <begin position="114"/>
        <end position="134"/>
    </location>
</feature>
<dbReference type="Pfam" id="PF20152">
    <property type="entry name" value="DUF6534"/>
    <property type="match status" value="1"/>
</dbReference>
<dbReference type="InterPro" id="IPR045339">
    <property type="entry name" value="DUF6534"/>
</dbReference>
<keyword evidence="1" id="KW-0472">Membrane</keyword>
<feature type="transmembrane region" description="Helical" evidence="1">
    <location>
        <begin position="56"/>
        <end position="77"/>
    </location>
</feature>
<dbReference type="Proteomes" id="UP001362999">
    <property type="component" value="Unassembled WGS sequence"/>
</dbReference>
<comment type="caution">
    <text evidence="3">The sequence shown here is derived from an EMBL/GenBank/DDBJ whole genome shotgun (WGS) entry which is preliminary data.</text>
</comment>
<gene>
    <name evidence="3" type="ORF">R3P38DRAFT_3117833</name>
</gene>
<dbReference type="PANTHER" id="PTHR40465:SF1">
    <property type="entry name" value="DUF6534 DOMAIN-CONTAINING PROTEIN"/>
    <property type="match status" value="1"/>
</dbReference>
<evidence type="ECO:0000256" key="1">
    <source>
        <dbReference type="SAM" id="Phobius"/>
    </source>
</evidence>
<evidence type="ECO:0000313" key="4">
    <source>
        <dbReference type="Proteomes" id="UP001362999"/>
    </source>
</evidence>
<dbReference type="EMBL" id="JAWWNJ010000157">
    <property type="protein sequence ID" value="KAK6980740.1"/>
    <property type="molecule type" value="Genomic_DNA"/>
</dbReference>
<protein>
    <recommendedName>
        <fullName evidence="2">DUF6534 domain-containing protein</fullName>
    </recommendedName>
</protein>